<dbReference type="CDD" id="cd05016">
    <property type="entry name" value="SIS_PGI_2"/>
    <property type="match status" value="1"/>
</dbReference>
<comment type="caution">
    <text evidence="9">The sequence shown here is derived from an EMBL/GenBank/DDBJ whole genome shotgun (WGS) entry which is preliminary data.</text>
</comment>
<keyword evidence="5 7" id="KW-0413">Isomerase</keyword>
<dbReference type="AlphaFoldDB" id="A0A7W5HJU3"/>
<organism evidence="9 10">
    <name type="scientific">Halomonas stenophila</name>
    <dbReference type="NCBI Taxonomy" id="795312"/>
    <lineage>
        <taxon>Bacteria</taxon>
        <taxon>Pseudomonadati</taxon>
        <taxon>Pseudomonadota</taxon>
        <taxon>Gammaproteobacteria</taxon>
        <taxon>Oceanospirillales</taxon>
        <taxon>Halomonadaceae</taxon>
        <taxon>Halomonas</taxon>
    </lineage>
</organism>
<dbReference type="UniPathway" id="UPA00109">
    <property type="reaction ID" value="UER00181"/>
</dbReference>
<comment type="function">
    <text evidence="7">Catalyzes the reversible isomerization of glucose-6-phosphate to fructose-6-phosphate.</text>
</comment>
<dbReference type="RefSeq" id="WP_183382250.1">
    <property type="nucleotide sequence ID" value="NZ_JACHXR010000001.1"/>
</dbReference>
<feature type="active site" evidence="7">
    <location>
        <position position="523"/>
    </location>
</feature>
<evidence type="ECO:0000256" key="3">
    <source>
        <dbReference type="ARBA" id="ARBA00022432"/>
    </source>
</evidence>
<dbReference type="InterPro" id="IPR018189">
    <property type="entry name" value="Phosphoglucose_isomerase_CS"/>
</dbReference>
<dbReference type="Proteomes" id="UP000518892">
    <property type="component" value="Unassembled WGS sequence"/>
</dbReference>
<dbReference type="PANTHER" id="PTHR11469">
    <property type="entry name" value="GLUCOSE-6-PHOSPHATE ISOMERASE"/>
    <property type="match status" value="1"/>
</dbReference>
<comment type="subcellular location">
    <subcellularLocation>
        <location evidence="7">Cytoplasm</location>
    </subcellularLocation>
</comment>
<evidence type="ECO:0000256" key="7">
    <source>
        <dbReference type="HAMAP-Rule" id="MF_00473"/>
    </source>
</evidence>
<dbReference type="CDD" id="cd05015">
    <property type="entry name" value="SIS_PGI_1"/>
    <property type="match status" value="1"/>
</dbReference>
<comment type="pathway">
    <text evidence="7">Carbohydrate biosynthesis; gluconeogenesis.</text>
</comment>
<protein>
    <recommendedName>
        <fullName evidence="7">Glucose-6-phosphate isomerase</fullName>
        <shortName evidence="7">GPI</shortName>
        <ecNumber evidence="7">5.3.1.9</ecNumber>
    </recommendedName>
    <alternativeName>
        <fullName evidence="7">Phosphoglucose isomerase</fullName>
        <shortName evidence="7">PGI</shortName>
    </alternativeName>
    <alternativeName>
        <fullName evidence="7">Phosphohexose isomerase</fullName>
        <shortName evidence="7">PHI</shortName>
    </alternativeName>
</protein>
<dbReference type="Gene3D" id="3.40.50.10490">
    <property type="entry name" value="Glucose-6-phosphate isomerase like protein, domain 1"/>
    <property type="match status" value="2"/>
</dbReference>
<gene>
    <name evidence="7" type="primary">pgi</name>
    <name evidence="9" type="ORF">FHR97_000582</name>
</gene>
<keyword evidence="4 7" id="KW-0324">Glycolysis</keyword>
<proteinExistence type="inferred from homology"/>
<evidence type="ECO:0000313" key="10">
    <source>
        <dbReference type="Proteomes" id="UP000518892"/>
    </source>
</evidence>
<evidence type="ECO:0000256" key="5">
    <source>
        <dbReference type="ARBA" id="ARBA00023235"/>
    </source>
</evidence>
<accession>A0A7W5HJU3</accession>
<dbReference type="GO" id="GO:0048029">
    <property type="term" value="F:monosaccharide binding"/>
    <property type="evidence" value="ECO:0007669"/>
    <property type="project" value="TreeGrafter"/>
</dbReference>
<dbReference type="InterPro" id="IPR035482">
    <property type="entry name" value="SIS_PGI_2"/>
</dbReference>
<keyword evidence="3 7" id="KW-0312">Gluconeogenesis</keyword>
<keyword evidence="10" id="KW-1185">Reference proteome</keyword>
<dbReference type="Pfam" id="PF00342">
    <property type="entry name" value="PGI"/>
    <property type="match status" value="1"/>
</dbReference>
<keyword evidence="7" id="KW-0963">Cytoplasm</keyword>
<dbReference type="GO" id="GO:0097367">
    <property type="term" value="F:carbohydrate derivative binding"/>
    <property type="evidence" value="ECO:0007669"/>
    <property type="project" value="InterPro"/>
</dbReference>
<dbReference type="InterPro" id="IPR046348">
    <property type="entry name" value="SIS_dom_sf"/>
</dbReference>
<dbReference type="Gene3D" id="1.10.1390.10">
    <property type="match status" value="1"/>
</dbReference>
<dbReference type="GO" id="GO:0051156">
    <property type="term" value="P:glucose 6-phosphate metabolic process"/>
    <property type="evidence" value="ECO:0007669"/>
    <property type="project" value="TreeGrafter"/>
</dbReference>
<dbReference type="PROSITE" id="PS00174">
    <property type="entry name" value="P_GLUCOSE_ISOMERASE_2"/>
    <property type="match status" value="1"/>
</dbReference>
<dbReference type="EMBL" id="JACHXR010000001">
    <property type="protein sequence ID" value="MBB3229767.1"/>
    <property type="molecule type" value="Genomic_DNA"/>
</dbReference>
<evidence type="ECO:0000256" key="8">
    <source>
        <dbReference type="RuleBase" id="RU000612"/>
    </source>
</evidence>
<name>A0A7W5HJU3_9GAMM</name>
<comment type="similarity">
    <text evidence="2 7 8">Belongs to the GPI family.</text>
</comment>
<evidence type="ECO:0000256" key="6">
    <source>
        <dbReference type="ARBA" id="ARBA00029321"/>
    </source>
</evidence>
<dbReference type="HAMAP" id="MF_00473">
    <property type="entry name" value="G6P_isomerase"/>
    <property type="match status" value="1"/>
</dbReference>
<dbReference type="PROSITE" id="PS51463">
    <property type="entry name" value="P_GLUCOSE_ISOMERASE_3"/>
    <property type="match status" value="1"/>
</dbReference>
<evidence type="ECO:0000256" key="2">
    <source>
        <dbReference type="ARBA" id="ARBA00006604"/>
    </source>
</evidence>
<comment type="catalytic activity">
    <reaction evidence="6 7 8">
        <text>alpha-D-glucose 6-phosphate = beta-D-fructose 6-phosphate</text>
        <dbReference type="Rhea" id="RHEA:11816"/>
        <dbReference type="ChEBI" id="CHEBI:57634"/>
        <dbReference type="ChEBI" id="CHEBI:58225"/>
        <dbReference type="EC" id="5.3.1.9"/>
    </reaction>
</comment>
<dbReference type="PANTHER" id="PTHR11469:SF1">
    <property type="entry name" value="GLUCOSE-6-PHOSPHATE ISOMERASE"/>
    <property type="match status" value="1"/>
</dbReference>
<comment type="pathway">
    <text evidence="1 7 8">Carbohydrate degradation; glycolysis; D-glyceraldehyde 3-phosphate and glycerone phosphate from D-glucose: step 2/4.</text>
</comment>
<dbReference type="PROSITE" id="PS00765">
    <property type="entry name" value="P_GLUCOSE_ISOMERASE_1"/>
    <property type="match status" value="1"/>
</dbReference>
<feature type="active site" evidence="7">
    <location>
        <position position="400"/>
    </location>
</feature>
<dbReference type="SUPFAM" id="SSF53697">
    <property type="entry name" value="SIS domain"/>
    <property type="match status" value="1"/>
</dbReference>
<evidence type="ECO:0000256" key="1">
    <source>
        <dbReference type="ARBA" id="ARBA00004926"/>
    </source>
</evidence>
<dbReference type="EC" id="5.3.1.9" evidence="7"/>
<dbReference type="InterPro" id="IPR001672">
    <property type="entry name" value="G6P_Isomerase"/>
</dbReference>
<dbReference type="GO" id="GO:0005829">
    <property type="term" value="C:cytosol"/>
    <property type="evidence" value="ECO:0007669"/>
    <property type="project" value="TreeGrafter"/>
</dbReference>
<feature type="active site" description="Proton donor" evidence="7">
    <location>
        <position position="369"/>
    </location>
</feature>
<reference evidence="9 10" key="1">
    <citation type="submission" date="2020-08" db="EMBL/GenBank/DDBJ databases">
        <title>Genomic Encyclopedia of Type Strains, Phase III (KMG-III): the genomes of soil and plant-associated and newly described type strains.</title>
        <authorList>
            <person name="Whitman W."/>
        </authorList>
    </citation>
    <scope>NUCLEOTIDE SEQUENCE [LARGE SCALE GENOMIC DNA]</scope>
    <source>
        <strain evidence="9 10">CECT 7744</strain>
    </source>
</reference>
<dbReference type="InterPro" id="IPR035476">
    <property type="entry name" value="SIS_PGI_1"/>
</dbReference>
<dbReference type="UniPathway" id="UPA00138"/>
<dbReference type="GO" id="GO:0006096">
    <property type="term" value="P:glycolytic process"/>
    <property type="evidence" value="ECO:0007669"/>
    <property type="project" value="UniProtKB-UniRule"/>
</dbReference>
<evidence type="ECO:0000313" key="9">
    <source>
        <dbReference type="EMBL" id="MBB3229767.1"/>
    </source>
</evidence>
<dbReference type="NCBIfam" id="NF001211">
    <property type="entry name" value="PRK00179.1"/>
    <property type="match status" value="1"/>
</dbReference>
<sequence length="562" mass="61046">MDEQTVSPRASAGESQGWRERLADKAEALQSTPLAMWLDEDSPACRARAEALSWQWGPLTLDASKQRLDQETLQLLLDWAESRELHRWREALFAGEIVNPSEGRPAWHAASRWGRECPPPSGSEAAVAEAQAQHRRMAEIVACIRNGRWQGATGLPIRHLVHIGVGGSDLGPRLVSEALAEAGAAGAIGVHFVSSMDGGQLLPLMERLDPAATLLVVASKSFTTADTSFNLRTALTWLEEALATDEAEIRRHQLVGVSAHPERMAAFGIPEAHQLTFSEGVGGRFSLWSAIGVSLAVRIGMPAFEGLLEGAHAMDRHFLEAPSRENLPVLSAVIGAWNSQFLGIPSHAILPYDSRLASLPAYLQQLEMESNGKSCMRDGRPVESATCPILWGEVGPNAQHAFYQLLHQGSHTVSAELLAVAHRHGAWGGRLVARLRDQQRLTLANCLAQSQLLALGDEAIPASLQGFLAQGYRGNQPHSVWLLEALTPQALGSLLALYEHKVFVQSLLWGLNPFDQPGVELGKRLASSLYRRLGEEAVAPEETVRDIATERLVSRLTGVMAP</sequence>
<evidence type="ECO:0000256" key="4">
    <source>
        <dbReference type="ARBA" id="ARBA00023152"/>
    </source>
</evidence>
<dbReference type="GO" id="GO:0006094">
    <property type="term" value="P:gluconeogenesis"/>
    <property type="evidence" value="ECO:0007669"/>
    <property type="project" value="UniProtKB-UniRule"/>
</dbReference>
<dbReference type="PRINTS" id="PR00662">
    <property type="entry name" value="G6PISOMERASE"/>
</dbReference>
<dbReference type="GO" id="GO:0004347">
    <property type="term" value="F:glucose-6-phosphate isomerase activity"/>
    <property type="evidence" value="ECO:0007669"/>
    <property type="project" value="UniProtKB-UniRule"/>
</dbReference>
<dbReference type="InterPro" id="IPR023096">
    <property type="entry name" value="G6P_Isomerase_C"/>
</dbReference>